<sequence>MIASVRVVVGVLLALLALTALTGCSAEYTEGTSAPAARPDGSLDAARTKLRLVQQDSCYTSADLARQWPVCGRWEEEVLNVGNAAAGARPGDREITDPAVAVRAGHEHFVRGGCTSTPTDPNACIAAIDETRAAVTRLAQGIASVR</sequence>
<dbReference type="EMBL" id="JBBEGM010000005">
    <property type="protein sequence ID" value="MEJ2862464.1"/>
    <property type="molecule type" value="Genomic_DNA"/>
</dbReference>
<reference evidence="2 3" key="1">
    <citation type="submission" date="2024-03" db="EMBL/GenBank/DDBJ databases">
        <title>Actinomycetospora sp. OC33-EN07, a novel actinomycete isolated from wild orchid (Aerides multiflora).</title>
        <authorList>
            <person name="Suriyachadkun C."/>
        </authorList>
    </citation>
    <scope>NUCLEOTIDE SEQUENCE [LARGE SCALE GENOMIC DNA]</scope>
    <source>
        <strain evidence="2 3">OC33-EN07</strain>
    </source>
</reference>
<name>A0ABU8M568_9PSEU</name>
<feature type="signal peptide" evidence="1">
    <location>
        <begin position="1"/>
        <end position="22"/>
    </location>
</feature>
<organism evidence="2 3">
    <name type="scientific">Actinomycetospora flava</name>
    <dbReference type="NCBI Taxonomy" id="3129232"/>
    <lineage>
        <taxon>Bacteria</taxon>
        <taxon>Bacillati</taxon>
        <taxon>Actinomycetota</taxon>
        <taxon>Actinomycetes</taxon>
        <taxon>Pseudonocardiales</taxon>
        <taxon>Pseudonocardiaceae</taxon>
        <taxon>Actinomycetospora</taxon>
    </lineage>
</organism>
<keyword evidence="1" id="KW-0732">Signal</keyword>
<dbReference type="PROSITE" id="PS51257">
    <property type="entry name" value="PROKAR_LIPOPROTEIN"/>
    <property type="match status" value="1"/>
</dbReference>
<proteinExistence type="predicted"/>
<feature type="chain" id="PRO_5046198380" evidence="1">
    <location>
        <begin position="23"/>
        <end position="146"/>
    </location>
</feature>
<evidence type="ECO:0000256" key="1">
    <source>
        <dbReference type="SAM" id="SignalP"/>
    </source>
</evidence>
<evidence type="ECO:0000313" key="2">
    <source>
        <dbReference type="EMBL" id="MEJ2862464.1"/>
    </source>
</evidence>
<dbReference type="RefSeq" id="WP_337703838.1">
    <property type="nucleotide sequence ID" value="NZ_JBBEGM010000005.1"/>
</dbReference>
<evidence type="ECO:0000313" key="3">
    <source>
        <dbReference type="Proteomes" id="UP001369736"/>
    </source>
</evidence>
<accession>A0ABU8M568</accession>
<dbReference type="Proteomes" id="UP001369736">
    <property type="component" value="Unassembled WGS sequence"/>
</dbReference>
<comment type="caution">
    <text evidence="2">The sequence shown here is derived from an EMBL/GenBank/DDBJ whole genome shotgun (WGS) entry which is preliminary data.</text>
</comment>
<protein>
    <submittedName>
        <fullName evidence="2">Uncharacterized protein</fullName>
    </submittedName>
</protein>
<keyword evidence="3" id="KW-1185">Reference proteome</keyword>
<gene>
    <name evidence="2" type="ORF">WCD58_14930</name>
</gene>